<evidence type="ECO:0000256" key="7">
    <source>
        <dbReference type="SAM" id="Phobius"/>
    </source>
</evidence>
<feature type="transmembrane region" description="Helical" evidence="7">
    <location>
        <begin position="98"/>
        <end position="124"/>
    </location>
</feature>
<feature type="transmembrane region" description="Helical" evidence="7">
    <location>
        <begin position="36"/>
        <end position="59"/>
    </location>
</feature>
<evidence type="ECO:0000313" key="8">
    <source>
        <dbReference type="EMBL" id="WZO33207.1"/>
    </source>
</evidence>
<proteinExistence type="predicted"/>
<organism evidence="8">
    <name type="scientific">Microbacterium sp. LWS13-1.2</name>
    <dbReference type="NCBI Taxonomy" id="3135264"/>
    <lineage>
        <taxon>Bacteria</taxon>
        <taxon>Bacillati</taxon>
        <taxon>Actinomycetota</taxon>
        <taxon>Actinomycetes</taxon>
        <taxon>Micrococcales</taxon>
        <taxon>Microbacteriaceae</taxon>
        <taxon>Microbacterium</taxon>
    </lineage>
</organism>
<dbReference type="EMBL" id="CP151632">
    <property type="protein sequence ID" value="WZO33207.1"/>
    <property type="molecule type" value="Genomic_DNA"/>
</dbReference>
<feature type="transmembrane region" description="Helical" evidence="7">
    <location>
        <begin position="255"/>
        <end position="281"/>
    </location>
</feature>
<keyword evidence="2" id="KW-1003">Cell membrane</keyword>
<dbReference type="PANTHER" id="PTHR30213:SF1">
    <property type="entry name" value="INNER MEMBRANE PROTEIN YHJD"/>
    <property type="match status" value="1"/>
</dbReference>
<evidence type="ECO:0000256" key="4">
    <source>
        <dbReference type="ARBA" id="ARBA00022989"/>
    </source>
</evidence>
<evidence type="ECO:0000256" key="5">
    <source>
        <dbReference type="ARBA" id="ARBA00023136"/>
    </source>
</evidence>
<gene>
    <name evidence="8" type="ORF">MRBLWS13_000824</name>
</gene>
<dbReference type="GO" id="GO:0005886">
    <property type="term" value="C:plasma membrane"/>
    <property type="evidence" value="ECO:0007669"/>
    <property type="project" value="UniProtKB-SubCell"/>
</dbReference>
<dbReference type="AlphaFoldDB" id="A0AAU6S8I4"/>
<keyword evidence="3 7" id="KW-0812">Transmembrane</keyword>
<reference evidence="8" key="1">
    <citation type="submission" date="2024-04" db="EMBL/GenBank/DDBJ databases">
        <authorList>
            <person name="Roder T."/>
            <person name="Oberhansli S."/>
            <person name="Kreuzer M."/>
        </authorList>
    </citation>
    <scope>NUCLEOTIDE SEQUENCE</scope>
    <source>
        <strain evidence="8">LWS13-1.2</strain>
    </source>
</reference>
<dbReference type="Pfam" id="PF03631">
    <property type="entry name" value="Virul_fac_BrkB"/>
    <property type="match status" value="1"/>
</dbReference>
<feature type="transmembrane region" description="Helical" evidence="7">
    <location>
        <begin position="136"/>
        <end position="163"/>
    </location>
</feature>
<dbReference type="RefSeq" id="WP_349427771.1">
    <property type="nucleotide sequence ID" value="NZ_CP151632.1"/>
</dbReference>
<feature type="transmembrane region" description="Helical" evidence="7">
    <location>
        <begin position="221"/>
        <end position="243"/>
    </location>
</feature>
<evidence type="ECO:0000256" key="6">
    <source>
        <dbReference type="SAM" id="MobiDB-lite"/>
    </source>
</evidence>
<dbReference type="InterPro" id="IPR017039">
    <property type="entry name" value="Virul_fac_BrkB"/>
</dbReference>
<evidence type="ECO:0000256" key="1">
    <source>
        <dbReference type="ARBA" id="ARBA00004651"/>
    </source>
</evidence>
<comment type="subcellular location">
    <subcellularLocation>
        <location evidence="1">Cell membrane</location>
        <topology evidence="1">Multi-pass membrane protein</topology>
    </subcellularLocation>
</comment>
<accession>A0AAU6S8I4</accession>
<keyword evidence="5 7" id="KW-0472">Membrane</keyword>
<keyword evidence="4 7" id="KW-1133">Transmembrane helix</keyword>
<dbReference type="PANTHER" id="PTHR30213">
    <property type="entry name" value="INNER MEMBRANE PROTEIN YHJD"/>
    <property type="match status" value="1"/>
</dbReference>
<evidence type="ECO:0000256" key="2">
    <source>
        <dbReference type="ARBA" id="ARBA00022475"/>
    </source>
</evidence>
<name>A0AAU6S8I4_9MICO</name>
<sequence length="357" mass="37867">MADLIAKVTAWALSLRLVRVWLHYAERRGPMLSDSITYRSLFSVFAGVLLGFSFAAVWLSDNPAAWKSLVDAVDAAIPGLVGEGGIVDVSDIQAPAGFTVAGIMALVALVGAAIGAIGSLRVAIRTLADRVHDDVFFVWVLLRNLLLAIAIGGGFVLSAGATFVGTSFIGTVLDWLGITQDDFAAIATRSVSIVVVFLLDMAVVALAFVSLSGVRARPRALWSGAFLGALGLTVLQQLSGLFVAGAGSNPLLATFASLIALLLWLNLSAQVILLASTWIIVSEREHVDRVRERFGSPTFALRRVRQAEDAVRVATEELAHARADADRERLAAQKKNADEKPAAPAEQERVGAGKEQS</sequence>
<feature type="region of interest" description="Disordered" evidence="6">
    <location>
        <begin position="322"/>
        <end position="357"/>
    </location>
</feature>
<evidence type="ECO:0000256" key="3">
    <source>
        <dbReference type="ARBA" id="ARBA00022692"/>
    </source>
</evidence>
<feature type="transmembrane region" description="Helical" evidence="7">
    <location>
        <begin position="183"/>
        <end position="209"/>
    </location>
</feature>
<protein>
    <submittedName>
        <fullName evidence="8">YihY/virulence factor BrkB family protein</fullName>
    </submittedName>
</protein>